<keyword evidence="1" id="KW-1133">Transmembrane helix</keyword>
<comment type="caution">
    <text evidence="2">The sequence shown here is derived from an EMBL/GenBank/DDBJ whole genome shotgun (WGS) entry which is preliminary data.</text>
</comment>
<evidence type="ECO:0000313" key="2">
    <source>
        <dbReference type="EMBL" id="EKO36945.1"/>
    </source>
</evidence>
<sequence>MIVFGLPNPSALSWLELILIVALFFVGVYTAREFLNVK</sequence>
<name>K6GIX5_9GAMM</name>
<reference evidence="2 3" key="1">
    <citation type="submission" date="2012-09" db="EMBL/GenBank/DDBJ databases">
        <authorList>
            <person name="Dupont C.L."/>
            <person name="Rusch D.B."/>
            <person name="Lombardo M.-J."/>
            <person name="Novotny M."/>
            <person name="Yee-Greenbaum J."/>
            <person name="Laskin R."/>
        </authorList>
    </citation>
    <scope>NUCLEOTIDE SEQUENCE [LARGE SCALE GENOMIC DNA]</scope>
    <source>
        <strain evidence="2">SAR86E</strain>
    </source>
</reference>
<gene>
    <name evidence="2" type="ORF">B273_0382</name>
</gene>
<protein>
    <submittedName>
        <fullName evidence="2">Uncharacterized protein</fullName>
    </submittedName>
</protein>
<accession>K6GIX5</accession>
<organism evidence="2 3">
    <name type="scientific">SAR86 cluster bacterium SAR86E</name>
    <dbReference type="NCBI Taxonomy" id="1208365"/>
    <lineage>
        <taxon>Bacteria</taxon>
        <taxon>Pseudomonadati</taxon>
        <taxon>Pseudomonadota</taxon>
        <taxon>Gammaproteobacteria</taxon>
        <taxon>SAR86 cluster</taxon>
    </lineage>
</organism>
<evidence type="ECO:0000256" key="1">
    <source>
        <dbReference type="SAM" id="Phobius"/>
    </source>
</evidence>
<dbReference type="STRING" id="1208365.B273_0382"/>
<dbReference type="EMBL" id="AMWX01000001">
    <property type="protein sequence ID" value="EKO36945.1"/>
    <property type="molecule type" value="Genomic_DNA"/>
</dbReference>
<keyword evidence="1" id="KW-0812">Transmembrane</keyword>
<dbReference type="Proteomes" id="UP000010310">
    <property type="component" value="Unassembled WGS sequence"/>
</dbReference>
<evidence type="ECO:0000313" key="3">
    <source>
        <dbReference type="Proteomes" id="UP000010310"/>
    </source>
</evidence>
<keyword evidence="3" id="KW-1185">Reference proteome</keyword>
<keyword evidence="1" id="KW-0472">Membrane</keyword>
<dbReference type="AlphaFoldDB" id="K6GIX5"/>
<feature type="transmembrane region" description="Helical" evidence="1">
    <location>
        <begin position="12"/>
        <end position="31"/>
    </location>
</feature>
<proteinExistence type="predicted"/>